<evidence type="ECO:0000256" key="3">
    <source>
        <dbReference type="ARBA" id="ARBA00040298"/>
    </source>
</evidence>
<dbReference type="AlphaFoldDB" id="A0A3S1CKQ5"/>
<dbReference type="NCBIfam" id="NF045689">
    <property type="entry name" value="BCarotKetCrtO"/>
    <property type="match status" value="1"/>
</dbReference>
<dbReference type="InterPro" id="IPR002937">
    <property type="entry name" value="Amino_oxidase"/>
</dbReference>
<proteinExistence type="predicted"/>
<reference evidence="5" key="2">
    <citation type="journal article" date="2019" name="Genome Biol. Evol.">
        <title>Day and night: Metabolic profiles and evolutionary relationships of six axenic non-marine cyanobacteria.</title>
        <authorList>
            <person name="Will S.E."/>
            <person name="Henke P."/>
            <person name="Boedeker C."/>
            <person name="Huang S."/>
            <person name="Brinkmann H."/>
            <person name="Rohde M."/>
            <person name="Jarek M."/>
            <person name="Friedl T."/>
            <person name="Seufert S."/>
            <person name="Schumacher M."/>
            <person name="Overmann J."/>
            <person name="Neumann-Schaal M."/>
            <person name="Petersen J."/>
        </authorList>
    </citation>
    <scope>NUCLEOTIDE SEQUENCE [LARGE SCALE GENOMIC DNA]</scope>
    <source>
        <strain evidence="5">PCC 7102</strain>
    </source>
</reference>
<protein>
    <recommendedName>
        <fullName evidence="3">Pyridine nucleotide-disulfide oxidoreductase domain-containing protein 2</fullName>
    </recommendedName>
</protein>
<dbReference type="PANTHER" id="PTHR10668">
    <property type="entry name" value="PHYTOENE DEHYDROGENASE"/>
    <property type="match status" value="1"/>
</dbReference>
<keyword evidence="6" id="KW-1185">Reference proteome</keyword>
<dbReference type="Gene3D" id="3.50.50.60">
    <property type="entry name" value="FAD/NAD(P)-binding domain"/>
    <property type="match status" value="2"/>
</dbReference>
<accession>A0A3S1CKQ5</accession>
<dbReference type="GO" id="GO:0016491">
    <property type="term" value="F:oxidoreductase activity"/>
    <property type="evidence" value="ECO:0007669"/>
    <property type="project" value="InterPro"/>
</dbReference>
<evidence type="ECO:0000256" key="1">
    <source>
        <dbReference type="ARBA" id="ARBA00037217"/>
    </source>
</evidence>
<dbReference type="OrthoDB" id="9814556at2"/>
<dbReference type="Proteomes" id="UP000271624">
    <property type="component" value="Unassembled WGS sequence"/>
</dbReference>
<dbReference type="InterPro" id="IPR036188">
    <property type="entry name" value="FAD/NAD-bd_sf"/>
</dbReference>
<comment type="subunit">
    <text evidence="2">Interacts with COX5B; this interaction may contribute to localize PYROXD2 to the inner face of the inner mitochondrial membrane.</text>
</comment>
<evidence type="ECO:0000313" key="5">
    <source>
        <dbReference type="EMBL" id="RUT03500.1"/>
    </source>
</evidence>
<dbReference type="InterPro" id="IPR054679">
    <property type="entry name" value="CrtO-like"/>
</dbReference>
<evidence type="ECO:0000259" key="4">
    <source>
        <dbReference type="Pfam" id="PF01593"/>
    </source>
</evidence>
<evidence type="ECO:0000256" key="2">
    <source>
        <dbReference type="ARBA" id="ARBA00038825"/>
    </source>
</evidence>
<sequence>MEAYDVVIIGAGHNALVCAAYLLKAGYSVLLLEARSIPGGGATTEELLPTLAPGFKFNPCAINHLFIFLGPVIEELELRKYGLEYLTCDPVVFCPHPDGKYFLAHKSVEKTCAEIARFSTSDAQGYAEYIEFWQRFIKAVTPFFNAAPKSIVDIAGSYGLTHLQDLLSILGGPDTTLDLLRTLLSSPMDNINEYFDSEFVKAPLARLSAELSSPPSQKAMSFGAMMMALRHNPGMARPRGGTGALTKALVNCVKSLGGVILTDQRVENVLVDNGKAVGVRVSNGKEYRAKKGVISSLDAKRLFLQLMDGSDVDSADANLRKRLERRIVNNNETILKIDCALSEPLRFEHHQHRDEYLIGSILIADSVNHVEQAHSEITLGKIPDENPSMYVVMPTGLDASMAPPGKHTLWIEFFAPYQIASAEGTGLQGTGWTDELKNKVADRVLNKLAEYSPNLKHSIIARHVESPAELAQRLGTYGGNYYHIDMTLEQMLCFRPLPEIANYKTPIDNLYLTGAGTHPGGSISGLPGRNCAQMFLQTHQPITQTLKKTADSIQSTVEAMLKGNS</sequence>
<organism evidence="5 6">
    <name type="scientific">Dulcicalothrix desertica PCC 7102</name>
    <dbReference type="NCBI Taxonomy" id="232991"/>
    <lineage>
        <taxon>Bacteria</taxon>
        <taxon>Bacillati</taxon>
        <taxon>Cyanobacteriota</taxon>
        <taxon>Cyanophyceae</taxon>
        <taxon>Nostocales</taxon>
        <taxon>Calotrichaceae</taxon>
        <taxon>Dulcicalothrix</taxon>
    </lineage>
</organism>
<dbReference type="PANTHER" id="PTHR10668:SF103">
    <property type="entry name" value="PYRIDINE NUCLEOTIDE-DISULFIDE OXIDOREDUCTASE DOMAIN-CONTAINING PROTEIN 2"/>
    <property type="match status" value="1"/>
</dbReference>
<name>A0A3S1CKQ5_9CYAN</name>
<gene>
    <name evidence="5" type="primary">crtO</name>
    <name evidence="5" type="ORF">DSM106972_051390</name>
</gene>
<comment type="caution">
    <text evidence="5">The sequence shown here is derived from an EMBL/GenBank/DDBJ whole genome shotgun (WGS) entry which is preliminary data.</text>
</comment>
<dbReference type="Pfam" id="PF01593">
    <property type="entry name" value="Amino_oxidase"/>
    <property type="match status" value="1"/>
</dbReference>
<dbReference type="GO" id="GO:0005829">
    <property type="term" value="C:cytosol"/>
    <property type="evidence" value="ECO:0007669"/>
    <property type="project" value="TreeGrafter"/>
</dbReference>
<dbReference type="EMBL" id="RSCL01000013">
    <property type="protein sequence ID" value="RUT03500.1"/>
    <property type="molecule type" value="Genomic_DNA"/>
</dbReference>
<dbReference type="SUPFAM" id="SSF51905">
    <property type="entry name" value="FAD/NAD(P)-binding domain"/>
    <property type="match status" value="1"/>
</dbReference>
<reference evidence="5" key="1">
    <citation type="submission" date="2018-12" db="EMBL/GenBank/DDBJ databases">
        <authorList>
            <person name="Will S."/>
            <person name="Neumann-Schaal M."/>
            <person name="Henke P."/>
        </authorList>
    </citation>
    <scope>NUCLEOTIDE SEQUENCE</scope>
    <source>
        <strain evidence="5">PCC 7102</strain>
    </source>
</reference>
<comment type="function">
    <text evidence="1">Probable oxidoreductase that may play a role as regulator of mitochondrial function.</text>
</comment>
<dbReference type="RefSeq" id="WP_127083458.1">
    <property type="nucleotide sequence ID" value="NZ_RSCL01000013.1"/>
</dbReference>
<evidence type="ECO:0000313" key="6">
    <source>
        <dbReference type="Proteomes" id="UP000271624"/>
    </source>
</evidence>
<dbReference type="PRINTS" id="PR00419">
    <property type="entry name" value="ADXRDTASE"/>
</dbReference>
<feature type="domain" description="Amine oxidase" evidence="4">
    <location>
        <begin position="16"/>
        <end position="298"/>
    </location>
</feature>